<proteinExistence type="predicted"/>
<accession>A0A3B4V5F2</accession>
<protein>
    <submittedName>
        <fullName evidence="1">Uncharacterized protein</fullName>
    </submittedName>
</protein>
<organism evidence="1 2">
    <name type="scientific">Seriola dumerili</name>
    <name type="common">Greater amberjack</name>
    <name type="synonym">Caranx dumerili</name>
    <dbReference type="NCBI Taxonomy" id="41447"/>
    <lineage>
        <taxon>Eukaryota</taxon>
        <taxon>Metazoa</taxon>
        <taxon>Chordata</taxon>
        <taxon>Craniata</taxon>
        <taxon>Vertebrata</taxon>
        <taxon>Euteleostomi</taxon>
        <taxon>Actinopterygii</taxon>
        <taxon>Neopterygii</taxon>
        <taxon>Teleostei</taxon>
        <taxon>Neoteleostei</taxon>
        <taxon>Acanthomorphata</taxon>
        <taxon>Carangaria</taxon>
        <taxon>Carangiformes</taxon>
        <taxon>Carangidae</taxon>
        <taxon>Seriola</taxon>
    </lineage>
</organism>
<reference evidence="1" key="1">
    <citation type="submission" date="2025-08" db="UniProtKB">
        <authorList>
            <consortium name="Ensembl"/>
        </authorList>
    </citation>
    <scope>IDENTIFICATION</scope>
</reference>
<dbReference type="Gene3D" id="3.10.20.370">
    <property type="match status" value="1"/>
</dbReference>
<sequence>SKERERERESTCMSLICVCVLPGLDFPDCKSASHLYVHEKAGITSGILVQKHGSHYRPVASYSLRLPPVVQGDASLFSSPVVMDITSRRY</sequence>
<keyword evidence="2" id="KW-1185">Reference proteome</keyword>
<evidence type="ECO:0000313" key="2">
    <source>
        <dbReference type="Proteomes" id="UP000261420"/>
    </source>
</evidence>
<evidence type="ECO:0000313" key="1">
    <source>
        <dbReference type="Ensembl" id="ENSSDUP00000025360.1"/>
    </source>
</evidence>
<dbReference type="Ensembl" id="ENSSDUT00000025824.1">
    <property type="protein sequence ID" value="ENSSDUP00000025360.1"/>
    <property type="gene ID" value="ENSSDUG00000018405.1"/>
</dbReference>
<name>A0A3B4V5F2_SERDU</name>
<reference evidence="1" key="2">
    <citation type="submission" date="2025-09" db="UniProtKB">
        <authorList>
            <consortium name="Ensembl"/>
        </authorList>
    </citation>
    <scope>IDENTIFICATION</scope>
</reference>
<dbReference type="AlphaFoldDB" id="A0A3B4V5F2"/>
<dbReference type="Proteomes" id="UP000261420">
    <property type="component" value="Unplaced"/>
</dbReference>